<evidence type="ECO:0000313" key="7">
    <source>
        <dbReference type="Proteomes" id="UP000541610"/>
    </source>
</evidence>
<dbReference type="AlphaFoldDB" id="A0A7J6PI92"/>
<dbReference type="PANTHER" id="PTHR10934:SF2">
    <property type="entry name" value="LARGE RIBOSOMAL SUBUNIT PROTEIN EL18"/>
    <property type="match status" value="1"/>
</dbReference>
<sequence length="235" mass="25790">MARTAAAKKSVKRTASKTKKRITKKASTVRTAGKSVKASVRKSGKIAAKGSSKGTASVRSSRRGTNPFAMGIDLKAGGRVRKPGRQTIKTENPYIRLLCKLYSFLARRTDSSFNATILKRLQTSRRNRPTLSLSKLARHMQGKEDKIAVVVGTITDDARLFEVPQLTVCALRFSETARARIVKAGGSCMTFDQLALSKYGVLDLPFVLVLDGKCSRISMMRINLMRLTDLYSGDT</sequence>
<dbReference type="EMBL" id="JABANP010000018">
    <property type="protein sequence ID" value="KAF4695657.1"/>
    <property type="molecule type" value="Genomic_DNA"/>
</dbReference>
<dbReference type="Proteomes" id="UP000541610">
    <property type="component" value="Unassembled WGS sequence"/>
</dbReference>
<dbReference type="GO" id="GO:0006412">
    <property type="term" value="P:translation"/>
    <property type="evidence" value="ECO:0007669"/>
    <property type="project" value="InterPro"/>
</dbReference>
<dbReference type="PANTHER" id="PTHR10934">
    <property type="entry name" value="60S RIBOSOMAL PROTEIN L18"/>
    <property type="match status" value="1"/>
</dbReference>
<evidence type="ECO:0000313" key="6">
    <source>
        <dbReference type="EMBL" id="KAF4695657.1"/>
    </source>
</evidence>
<dbReference type="SUPFAM" id="SSF52080">
    <property type="entry name" value="Ribosomal proteins L15p and L18e"/>
    <property type="match status" value="1"/>
</dbReference>
<feature type="compositionally biased region" description="Low complexity" evidence="4">
    <location>
        <begin position="45"/>
        <end position="57"/>
    </location>
</feature>
<evidence type="ECO:0000256" key="2">
    <source>
        <dbReference type="ARBA" id="ARBA00022980"/>
    </source>
</evidence>
<reference evidence="6 7" key="1">
    <citation type="submission" date="2020-04" db="EMBL/GenBank/DDBJ databases">
        <title>Perkinsus olseni comparative genomics.</title>
        <authorList>
            <person name="Bogema D.R."/>
        </authorList>
    </citation>
    <scope>NUCLEOTIDE SEQUENCE [LARGE SCALE GENOMIC DNA]</scope>
    <source>
        <strain evidence="6">00978-12</strain>
    </source>
</reference>
<feature type="compositionally biased region" description="Basic residues" evidence="4">
    <location>
        <begin position="9"/>
        <end position="24"/>
    </location>
</feature>
<evidence type="ECO:0000256" key="4">
    <source>
        <dbReference type="SAM" id="MobiDB-lite"/>
    </source>
</evidence>
<dbReference type="Gene3D" id="3.100.10.10">
    <property type="match status" value="1"/>
</dbReference>
<dbReference type="InterPro" id="IPR000039">
    <property type="entry name" value="Ribosomal_eL18"/>
</dbReference>
<dbReference type="GO" id="GO:0022625">
    <property type="term" value="C:cytosolic large ribosomal subunit"/>
    <property type="evidence" value="ECO:0007669"/>
    <property type="project" value="TreeGrafter"/>
</dbReference>
<proteinExistence type="inferred from homology"/>
<dbReference type="InterPro" id="IPR021132">
    <property type="entry name" value="Ribosomal_eL18/eL18-A/B/_CS"/>
</dbReference>
<name>A0A7J6PI92_PEROL</name>
<feature type="region of interest" description="Disordered" evidence="4">
    <location>
        <begin position="1"/>
        <end position="71"/>
    </location>
</feature>
<evidence type="ECO:0000256" key="3">
    <source>
        <dbReference type="ARBA" id="ARBA00023274"/>
    </source>
</evidence>
<dbReference type="GO" id="GO:0003735">
    <property type="term" value="F:structural constituent of ribosome"/>
    <property type="evidence" value="ECO:0007669"/>
    <property type="project" value="InterPro"/>
</dbReference>
<dbReference type="PROSITE" id="PS01106">
    <property type="entry name" value="RIBOSOMAL_L18E"/>
    <property type="match status" value="1"/>
</dbReference>
<comment type="similarity">
    <text evidence="1">Belongs to the eukaryotic ribosomal protein eL18 family.</text>
</comment>
<keyword evidence="3" id="KW-0687">Ribonucleoprotein</keyword>
<feature type="domain" description="Large ribosomal subunit protein uL15/eL18" evidence="5">
    <location>
        <begin position="71"/>
        <end position="197"/>
    </location>
</feature>
<dbReference type="GO" id="GO:0003723">
    <property type="term" value="F:RNA binding"/>
    <property type="evidence" value="ECO:0007669"/>
    <property type="project" value="TreeGrafter"/>
</dbReference>
<organism evidence="6 7">
    <name type="scientific">Perkinsus olseni</name>
    <name type="common">Perkinsus atlanticus</name>
    <dbReference type="NCBI Taxonomy" id="32597"/>
    <lineage>
        <taxon>Eukaryota</taxon>
        <taxon>Sar</taxon>
        <taxon>Alveolata</taxon>
        <taxon>Perkinsozoa</taxon>
        <taxon>Perkinsea</taxon>
        <taxon>Perkinsida</taxon>
        <taxon>Perkinsidae</taxon>
        <taxon>Perkinsus</taxon>
    </lineage>
</organism>
<comment type="caution">
    <text evidence="6">The sequence shown here is derived from an EMBL/GenBank/DDBJ whole genome shotgun (WGS) entry which is preliminary data.</text>
</comment>
<accession>A0A7J6PI92</accession>
<evidence type="ECO:0000256" key="1">
    <source>
        <dbReference type="ARBA" id="ARBA00006815"/>
    </source>
</evidence>
<dbReference type="InterPro" id="IPR021131">
    <property type="entry name" value="Ribosomal_uL15/eL18"/>
</dbReference>
<gene>
    <name evidence="6" type="primary">RPL18</name>
    <name evidence="6" type="ORF">FOZ60_003670</name>
</gene>
<dbReference type="Pfam" id="PF17135">
    <property type="entry name" value="Ribosomal_L18"/>
    <property type="match status" value="1"/>
</dbReference>
<evidence type="ECO:0000259" key="5">
    <source>
        <dbReference type="Pfam" id="PF17135"/>
    </source>
</evidence>
<dbReference type="OrthoDB" id="6353017at2759"/>
<keyword evidence="2 6" id="KW-0689">Ribosomal protein</keyword>
<protein>
    <submittedName>
        <fullName evidence="6">60S ribosomal protein L18</fullName>
    </submittedName>
</protein>
<dbReference type="InterPro" id="IPR036227">
    <property type="entry name" value="Ribosomal_uL15/eL18_sf"/>
</dbReference>